<evidence type="ECO:0000313" key="1">
    <source>
        <dbReference type="EMBL" id="MZR21731.1"/>
    </source>
</evidence>
<dbReference type="InterPro" id="IPR007709">
    <property type="entry name" value="N-FG_amidohydro"/>
</dbReference>
<name>A0A845MDI7_9PROT</name>
<dbReference type="InterPro" id="IPR011227">
    <property type="entry name" value="UCP029730"/>
</dbReference>
<dbReference type="Gene3D" id="3.40.630.40">
    <property type="entry name" value="Zn-dependent exopeptidases"/>
    <property type="match status" value="1"/>
</dbReference>
<evidence type="ECO:0000313" key="2">
    <source>
        <dbReference type="Proteomes" id="UP000445696"/>
    </source>
</evidence>
<sequence>MSDRKITGLDFASGRQNNESRDLLLICEHASNYIPDRYAGLGLSPEILNSHIAWDPGARAVAERIGENLGAPLIACEYSRLLFDCNRPPDRADAICEESDNINIPGNHGLTSAERQRRAEDFYFPFYARIEEAAKNKSAIVTIHSFTPVYKGKKRDVELGILHDVDSRLADALLEIIANHTDLTVKRNEPYGPADGVTHTLKAHALPDGKLNVMIEIRNDLIADAPSQTTIADMLSRVIADALTALDRGTAGVRSA</sequence>
<dbReference type="PIRSF" id="PIRSF029730">
    <property type="entry name" value="UCP029730"/>
    <property type="match status" value="1"/>
</dbReference>
<protein>
    <submittedName>
        <fullName evidence="1">N-formylglutamate amidohydrolase</fullName>
    </submittedName>
</protein>
<dbReference type="Proteomes" id="UP000445696">
    <property type="component" value="Unassembled WGS sequence"/>
</dbReference>
<dbReference type="EMBL" id="WTVA01000002">
    <property type="protein sequence ID" value="MZR21731.1"/>
    <property type="molecule type" value="Genomic_DNA"/>
</dbReference>
<dbReference type="SUPFAM" id="SSF53187">
    <property type="entry name" value="Zn-dependent exopeptidases"/>
    <property type="match status" value="1"/>
</dbReference>
<keyword evidence="1" id="KW-0378">Hydrolase</keyword>
<dbReference type="Pfam" id="PF05013">
    <property type="entry name" value="FGase"/>
    <property type="match status" value="1"/>
</dbReference>
<accession>A0A845MDI7</accession>
<reference evidence="1 2" key="1">
    <citation type="journal article" date="2014" name="Int. J. Syst. Evol. Microbiol.">
        <title>Sneathiella chungangensis sp. nov., isolated from a marine sand, and emended description of the genus Sneathiella.</title>
        <authorList>
            <person name="Siamphan C."/>
            <person name="Kim H."/>
            <person name="Lee J.S."/>
            <person name="Kim W."/>
        </authorList>
    </citation>
    <scope>NUCLEOTIDE SEQUENCE [LARGE SCALE GENOMIC DNA]</scope>
    <source>
        <strain evidence="1 2">KCTC 32476</strain>
    </source>
</reference>
<dbReference type="RefSeq" id="WP_161338172.1">
    <property type="nucleotide sequence ID" value="NZ_JBHSDG010000001.1"/>
</dbReference>
<organism evidence="1 2">
    <name type="scientific">Sneathiella chungangensis</name>
    <dbReference type="NCBI Taxonomy" id="1418234"/>
    <lineage>
        <taxon>Bacteria</taxon>
        <taxon>Pseudomonadati</taxon>
        <taxon>Pseudomonadota</taxon>
        <taxon>Alphaproteobacteria</taxon>
        <taxon>Sneathiellales</taxon>
        <taxon>Sneathiellaceae</taxon>
        <taxon>Sneathiella</taxon>
    </lineage>
</organism>
<dbReference type="OrthoDB" id="9815326at2"/>
<comment type="caution">
    <text evidence="1">The sequence shown here is derived from an EMBL/GenBank/DDBJ whole genome shotgun (WGS) entry which is preliminary data.</text>
</comment>
<keyword evidence="2" id="KW-1185">Reference proteome</keyword>
<gene>
    <name evidence="1" type="ORF">GQF03_05260</name>
</gene>
<proteinExistence type="predicted"/>
<dbReference type="AlphaFoldDB" id="A0A845MDI7"/>
<dbReference type="GO" id="GO:0016787">
    <property type="term" value="F:hydrolase activity"/>
    <property type="evidence" value="ECO:0007669"/>
    <property type="project" value="UniProtKB-KW"/>
</dbReference>